<proteinExistence type="predicted"/>
<keyword evidence="1" id="KW-0472">Membrane</keyword>
<reference evidence="2" key="1">
    <citation type="submission" date="2015-08" db="EMBL/GenBank/DDBJ databases">
        <authorList>
            <person name="Babu N.S."/>
            <person name="Beckwith C.J."/>
            <person name="Beseler K.G."/>
            <person name="Brison A."/>
            <person name="Carone J.V."/>
            <person name="Caskin T.P."/>
            <person name="Diamond M."/>
            <person name="Durham M.E."/>
            <person name="Foxe J.M."/>
            <person name="Go M."/>
            <person name="Henderson B.A."/>
            <person name="Jones I.B."/>
            <person name="McGettigan J.A."/>
            <person name="Micheletti S.J."/>
            <person name="Nasrallah M.E."/>
            <person name="Ortiz D."/>
            <person name="Piller C.R."/>
            <person name="Privatt S.R."/>
            <person name="Schneider S.L."/>
            <person name="Sharp S."/>
            <person name="Smith T.C."/>
            <person name="Stanton J.D."/>
            <person name="Ullery H.E."/>
            <person name="Wilson R.J."/>
            <person name="Serrano M.G."/>
            <person name="Buck G."/>
            <person name="Lee V."/>
            <person name="Wang Y."/>
            <person name="Carvalho R."/>
            <person name="Voegtly L."/>
            <person name="Shi R."/>
            <person name="Duckworth R."/>
            <person name="Johnson A."/>
            <person name="Loviza R."/>
            <person name="Walstead R."/>
            <person name="Shah Z."/>
            <person name="Kiflezghi M."/>
            <person name="Wade K."/>
            <person name="Ball S.L."/>
            <person name="Bradley K.W."/>
            <person name="Asai D.J."/>
            <person name="Bowman C.A."/>
            <person name="Russell D.A."/>
            <person name="Pope W.H."/>
            <person name="Jacobs-Sera D."/>
            <person name="Hendrix R.W."/>
            <person name="Hatfull G.F."/>
        </authorList>
    </citation>
    <scope>NUCLEOTIDE SEQUENCE</scope>
</reference>
<protein>
    <submittedName>
        <fullName evidence="2">Uncharacterized protein</fullName>
    </submittedName>
</protein>
<accession>A0A2P2C934</accession>
<evidence type="ECO:0000256" key="1">
    <source>
        <dbReference type="SAM" id="Phobius"/>
    </source>
</evidence>
<name>A0A2P2C934_9ZZZZ</name>
<keyword evidence="1" id="KW-0812">Transmembrane</keyword>
<dbReference type="EMBL" id="CZKB01000007">
    <property type="protein sequence ID" value="CUR58528.1"/>
    <property type="molecule type" value="Genomic_DNA"/>
</dbReference>
<gene>
    <name evidence="2" type="ORF">NOCA1150026</name>
</gene>
<feature type="transmembrane region" description="Helical" evidence="1">
    <location>
        <begin position="12"/>
        <end position="35"/>
    </location>
</feature>
<evidence type="ECO:0000313" key="2">
    <source>
        <dbReference type="EMBL" id="CUR58528.1"/>
    </source>
</evidence>
<organism evidence="2">
    <name type="scientific">metagenome</name>
    <dbReference type="NCBI Taxonomy" id="256318"/>
    <lineage>
        <taxon>unclassified sequences</taxon>
        <taxon>metagenomes</taxon>
    </lineage>
</organism>
<dbReference type="AlphaFoldDB" id="A0A2P2C934"/>
<sequence length="37" mass="3818">MSPIRVRPLGGGIGCLVMIAVSVVLSVLLTVLLNLGR</sequence>
<keyword evidence="1" id="KW-1133">Transmembrane helix</keyword>